<comment type="caution">
    <text evidence="2">The sequence shown here is derived from an EMBL/GenBank/DDBJ whole genome shotgun (WGS) entry which is preliminary data.</text>
</comment>
<sequence>MPGMPAAVAAMRAVAIVHGGRGMAFVSRHRSVVIVSGVCLGARPSRTVYLVAAVVVMGVLIIATGGCTGRVVMLSHSFLLEANQAARCAGLPALVVD</sequence>
<proteinExistence type="predicted"/>
<keyword evidence="3" id="KW-1185">Reference proteome</keyword>
<evidence type="ECO:0000313" key="3">
    <source>
        <dbReference type="Proteomes" id="UP000317998"/>
    </source>
</evidence>
<protein>
    <submittedName>
        <fullName evidence="2">Uncharacterized protein</fullName>
    </submittedName>
</protein>
<dbReference type="Proteomes" id="UP000317998">
    <property type="component" value="Unassembled WGS sequence"/>
</dbReference>
<keyword evidence="1" id="KW-0812">Transmembrane</keyword>
<organism evidence="2 3">
    <name type="scientific">Homoserinimonas aerilata</name>
    <dbReference type="NCBI Taxonomy" id="1162970"/>
    <lineage>
        <taxon>Bacteria</taxon>
        <taxon>Bacillati</taxon>
        <taxon>Actinomycetota</taxon>
        <taxon>Actinomycetes</taxon>
        <taxon>Micrococcales</taxon>
        <taxon>Microbacteriaceae</taxon>
        <taxon>Homoserinimonas</taxon>
    </lineage>
</organism>
<gene>
    <name evidence="2" type="ORF">FB562_0486</name>
</gene>
<keyword evidence="1" id="KW-0472">Membrane</keyword>
<accession>A0A542YH82</accession>
<dbReference type="AlphaFoldDB" id="A0A542YH82"/>
<dbReference type="EMBL" id="VFOM01000001">
    <property type="protein sequence ID" value="TQL47426.1"/>
    <property type="molecule type" value="Genomic_DNA"/>
</dbReference>
<feature type="transmembrane region" description="Helical" evidence="1">
    <location>
        <begin position="48"/>
        <end position="72"/>
    </location>
</feature>
<keyword evidence="1" id="KW-1133">Transmembrane helix</keyword>
<name>A0A542YH82_9MICO</name>
<reference evidence="2 3" key="1">
    <citation type="submission" date="2019-06" db="EMBL/GenBank/DDBJ databases">
        <title>Sequencing the genomes of 1000 actinobacteria strains.</title>
        <authorList>
            <person name="Klenk H.-P."/>
        </authorList>
    </citation>
    <scope>NUCLEOTIDE SEQUENCE [LARGE SCALE GENOMIC DNA]</scope>
    <source>
        <strain evidence="2 3">DSM 26477</strain>
    </source>
</reference>
<evidence type="ECO:0000313" key="2">
    <source>
        <dbReference type="EMBL" id="TQL47426.1"/>
    </source>
</evidence>
<dbReference type="RefSeq" id="WP_185740534.1">
    <property type="nucleotide sequence ID" value="NZ_VFOM01000001.1"/>
</dbReference>
<evidence type="ECO:0000256" key="1">
    <source>
        <dbReference type="SAM" id="Phobius"/>
    </source>
</evidence>